<name>A0A167NGP4_CALVF</name>
<dbReference type="AlphaFoldDB" id="A0A167NGP4"/>
<dbReference type="EMBL" id="KV417278">
    <property type="protein sequence ID" value="KZO97687.1"/>
    <property type="molecule type" value="Genomic_DNA"/>
</dbReference>
<evidence type="ECO:0000313" key="1">
    <source>
        <dbReference type="EMBL" id="KZO97687.1"/>
    </source>
</evidence>
<gene>
    <name evidence="1" type="ORF">CALVIDRAFT_535783</name>
</gene>
<evidence type="ECO:0008006" key="3">
    <source>
        <dbReference type="Google" id="ProtNLM"/>
    </source>
</evidence>
<keyword evidence="2" id="KW-1185">Reference proteome</keyword>
<accession>A0A167NGP4</accession>
<organism evidence="1 2">
    <name type="scientific">Calocera viscosa (strain TUFC12733)</name>
    <dbReference type="NCBI Taxonomy" id="1330018"/>
    <lineage>
        <taxon>Eukaryota</taxon>
        <taxon>Fungi</taxon>
        <taxon>Dikarya</taxon>
        <taxon>Basidiomycota</taxon>
        <taxon>Agaricomycotina</taxon>
        <taxon>Dacrymycetes</taxon>
        <taxon>Dacrymycetales</taxon>
        <taxon>Dacrymycetaceae</taxon>
        <taxon>Calocera</taxon>
    </lineage>
</organism>
<dbReference type="Gene3D" id="3.40.630.30">
    <property type="match status" value="1"/>
</dbReference>
<protein>
    <recommendedName>
        <fullName evidence="3">N-acetyltransferase domain-containing protein</fullName>
    </recommendedName>
</protein>
<reference evidence="1 2" key="1">
    <citation type="journal article" date="2016" name="Mol. Biol. Evol.">
        <title>Comparative Genomics of Early-Diverging Mushroom-Forming Fungi Provides Insights into the Origins of Lignocellulose Decay Capabilities.</title>
        <authorList>
            <person name="Nagy L.G."/>
            <person name="Riley R."/>
            <person name="Tritt A."/>
            <person name="Adam C."/>
            <person name="Daum C."/>
            <person name="Floudas D."/>
            <person name="Sun H."/>
            <person name="Yadav J.S."/>
            <person name="Pangilinan J."/>
            <person name="Larsson K.H."/>
            <person name="Matsuura K."/>
            <person name="Barry K."/>
            <person name="Labutti K."/>
            <person name="Kuo R."/>
            <person name="Ohm R.A."/>
            <person name="Bhattacharya S.S."/>
            <person name="Shirouzu T."/>
            <person name="Yoshinaga Y."/>
            <person name="Martin F.M."/>
            <person name="Grigoriev I.V."/>
            <person name="Hibbett D.S."/>
        </authorList>
    </citation>
    <scope>NUCLEOTIDE SEQUENCE [LARGE SCALE GENOMIC DNA]</scope>
    <source>
        <strain evidence="1 2">TUFC12733</strain>
    </source>
</reference>
<sequence>MWFLPGCTLLGSQRQREAANLPQMYKLVGEYRSRWLVDNKVQYLPGITALCERTSPPSAPFLWSYKLSKLSVRPEYHAFGIASALTRPVLQRALHERKRVFGHVTSEMHVLRYKAVGCRVLGAEDLRLLKPVEGGAKKEMVDTIRVWAMEFRPEVMLGSDPAAVEETPPPERILARL</sequence>
<dbReference type="Proteomes" id="UP000076738">
    <property type="component" value="Unassembled WGS sequence"/>
</dbReference>
<evidence type="ECO:0000313" key="2">
    <source>
        <dbReference type="Proteomes" id="UP000076738"/>
    </source>
</evidence>
<proteinExistence type="predicted"/>